<keyword evidence="6 11" id="KW-1133">Transmembrane helix</keyword>
<name>A0A7W9E4D7_9MICO</name>
<evidence type="ECO:0000256" key="11">
    <source>
        <dbReference type="HAMAP-Rule" id="MF_01844"/>
    </source>
</evidence>
<gene>
    <name evidence="11" type="primary">nhaA</name>
    <name evidence="12" type="ORF">BJ997_002569</name>
</gene>
<evidence type="ECO:0000256" key="4">
    <source>
        <dbReference type="ARBA" id="ARBA00022475"/>
    </source>
</evidence>
<dbReference type="InterPro" id="IPR004670">
    <property type="entry name" value="NhaA"/>
</dbReference>
<evidence type="ECO:0000256" key="2">
    <source>
        <dbReference type="ARBA" id="ARBA00022448"/>
    </source>
</evidence>
<feature type="transmembrane region" description="Helical" evidence="11">
    <location>
        <begin position="208"/>
        <end position="225"/>
    </location>
</feature>
<evidence type="ECO:0000256" key="3">
    <source>
        <dbReference type="ARBA" id="ARBA00022449"/>
    </source>
</evidence>
<evidence type="ECO:0000256" key="6">
    <source>
        <dbReference type="ARBA" id="ARBA00022989"/>
    </source>
</evidence>
<dbReference type="PANTHER" id="PTHR30341">
    <property type="entry name" value="SODIUM ION/PROTON ANTIPORTER NHAA-RELATED"/>
    <property type="match status" value="1"/>
</dbReference>
<comment type="catalytic activity">
    <reaction evidence="11">
        <text>Na(+)(in) + 2 H(+)(out) = Na(+)(out) + 2 H(+)(in)</text>
        <dbReference type="Rhea" id="RHEA:29251"/>
        <dbReference type="ChEBI" id="CHEBI:15378"/>
        <dbReference type="ChEBI" id="CHEBI:29101"/>
    </reaction>
</comment>
<keyword evidence="5 11" id="KW-0812">Transmembrane</keyword>
<feature type="transmembrane region" description="Helical" evidence="11">
    <location>
        <begin position="84"/>
        <end position="106"/>
    </location>
</feature>
<feature type="transmembrane region" description="Helical" evidence="11">
    <location>
        <begin position="154"/>
        <end position="172"/>
    </location>
</feature>
<comment type="similarity">
    <text evidence="11">Belongs to the NhaA Na(+)/H(+) (TC 2.A.33) antiporter family.</text>
</comment>
<organism evidence="12 13">
    <name type="scientific">Cryobacterium roopkundense</name>
    <dbReference type="NCBI Taxonomy" id="1001240"/>
    <lineage>
        <taxon>Bacteria</taxon>
        <taxon>Bacillati</taxon>
        <taxon>Actinomycetota</taxon>
        <taxon>Actinomycetes</taxon>
        <taxon>Micrococcales</taxon>
        <taxon>Microbacteriaceae</taxon>
        <taxon>Cryobacterium</taxon>
    </lineage>
</organism>
<feature type="transmembrane region" description="Helical" evidence="11">
    <location>
        <begin position="333"/>
        <end position="356"/>
    </location>
</feature>
<dbReference type="HAMAP" id="MF_01844">
    <property type="entry name" value="NhaA"/>
    <property type="match status" value="1"/>
</dbReference>
<evidence type="ECO:0000313" key="13">
    <source>
        <dbReference type="Proteomes" id="UP000561726"/>
    </source>
</evidence>
<feature type="transmembrane region" description="Helical" evidence="11">
    <location>
        <begin position="368"/>
        <end position="390"/>
    </location>
</feature>
<comment type="subcellular location">
    <subcellularLocation>
        <location evidence="1">Cell inner membrane</location>
        <topology evidence="1">Multi-pass membrane protein</topology>
    </subcellularLocation>
    <subcellularLocation>
        <location evidence="11">Cell membrane</location>
        <topology evidence="11">Multi-pass membrane protein</topology>
    </subcellularLocation>
</comment>
<evidence type="ECO:0000256" key="5">
    <source>
        <dbReference type="ARBA" id="ARBA00022692"/>
    </source>
</evidence>
<feature type="transmembrane region" description="Helical" evidence="11">
    <location>
        <begin position="118"/>
        <end position="142"/>
    </location>
</feature>
<keyword evidence="2 11" id="KW-0813">Transport</keyword>
<comment type="caution">
    <text evidence="12">The sequence shown here is derived from an EMBL/GenBank/DDBJ whole genome shotgun (WGS) entry which is preliminary data.</text>
</comment>
<evidence type="ECO:0000256" key="8">
    <source>
        <dbReference type="ARBA" id="ARBA00023065"/>
    </source>
</evidence>
<proteinExistence type="inferred from homology"/>
<dbReference type="Proteomes" id="UP000561726">
    <property type="component" value="Unassembled WGS sequence"/>
</dbReference>
<dbReference type="InterPro" id="IPR023171">
    <property type="entry name" value="Na/H_antiporter_dom_sf"/>
</dbReference>
<keyword evidence="3 11" id="KW-0050">Antiport</keyword>
<feature type="transmembrane region" description="Helical" evidence="11">
    <location>
        <begin position="298"/>
        <end position="321"/>
    </location>
</feature>
<evidence type="ECO:0000256" key="10">
    <source>
        <dbReference type="ARBA" id="ARBA00023201"/>
    </source>
</evidence>
<dbReference type="PANTHER" id="PTHR30341:SF0">
    <property type="entry name" value="NA(+)_H(+) ANTIPORTER NHAA"/>
    <property type="match status" value="1"/>
</dbReference>
<protein>
    <recommendedName>
        <fullName evidence="11">Na(+)/H(+) antiporter NhaA</fullName>
    </recommendedName>
    <alternativeName>
        <fullName evidence="11">Sodium/proton antiporter NhaA</fullName>
    </alternativeName>
</protein>
<feature type="transmembrane region" description="Helical" evidence="11">
    <location>
        <begin position="260"/>
        <end position="277"/>
    </location>
</feature>
<dbReference type="NCBIfam" id="TIGR00773">
    <property type="entry name" value="NhaA"/>
    <property type="match status" value="1"/>
</dbReference>
<dbReference type="AlphaFoldDB" id="A0A7W9E4D7"/>
<feature type="transmembrane region" description="Helical" evidence="11">
    <location>
        <begin position="179"/>
        <end position="202"/>
    </location>
</feature>
<keyword evidence="7 11" id="KW-0915">Sodium</keyword>
<dbReference type="Pfam" id="PF06965">
    <property type="entry name" value="Na_H_antiport_1"/>
    <property type="match status" value="1"/>
</dbReference>
<evidence type="ECO:0000256" key="1">
    <source>
        <dbReference type="ARBA" id="ARBA00004429"/>
    </source>
</evidence>
<sequence>MPTSSPVPISPSDRPDGTGAVLRRGSHSEFVRISGILRKETVGGAILLVATIAALVMSNTPLFADWYFAFRDLKVGYEPWHLELSLGAWAADGFLAIFFFLAGLELKREFVAGDLRSVNRAIVPVAAAMGGVIVPAVFYTLINLNSGSDALRGWAIPTATDIAFALAVLAVIGSKLPAALRIFLLTLAVVDDLLAIAIIAFFYTTDIAFVPLLLAIVPLALYWILAHKFSYFFGTKALAAWVILLPIGFVVWALVHASGVHATVAGVLLGFAIPVLRSQRGGGPDAGPGLAETLEHRIRPLSSGFAIPVFAFFSAGVAIGSVEGFTQAITDPVSIGIIVALVVGKPVGVLLATIIVTKTTKAALDPDLAWIDVAGVALLAGVGFTVSLLISELGFGQGSPHDDHAKVAILVGSLLAALAATVILRGRNRHYGRIAEKEAIDADNDGVPDVYQTQKQAEK</sequence>
<feature type="transmembrane region" description="Helical" evidence="11">
    <location>
        <begin position="42"/>
        <end position="64"/>
    </location>
</feature>
<dbReference type="GO" id="GO:0015385">
    <property type="term" value="F:sodium:proton antiporter activity"/>
    <property type="evidence" value="ECO:0007669"/>
    <property type="project" value="UniProtKB-UniRule"/>
</dbReference>
<accession>A0A7W9E4D7</accession>
<dbReference type="EMBL" id="JACHBQ010000001">
    <property type="protein sequence ID" value="MBB5642021.1"/>
    <property type="molecule type" value="Genomic_DNA"/>
</dbReference>
<keyword evidence="10 11" id="KW-0739">Sodium transport</keyword>
<keyword evidence="9 11" id="KW-0472">Membrane</keyword>
<feature type="transmembrane region" description="Helical" evidence="11">
    <location>
        <begin position="405"/>
        <end position="424"/>
    </location>
</feature>
<dbReference type="RefSeq" id="WP_420827183.1">
    <property type="nucleotide sequence ID" value="NZ_JACHBQ010000001.1"/>
</dbReference>
<keyword evidence="8 11" id="KW-0406">Ion transport</keyword>
<feature type="transmembrane region" description="Helical" evidence="11">
    <location>
        <begin position="237"/>
        <end position="254"/>
    </location>
</feature>
<keyword evidence="4 11" id="KW-1003">Cell membrane</keyword>
<evidence type="ECO:0000256" key="7">
    <source>
        <dbReference type="ARBA" id="ARBA00023053"/>
    </source>
</evidence>
<dbReference type="Gene3D" id="1.20.1530.10">
    <property type="entry name" value="Na+/H+ antiporter like domain"/>
    <property type="match status" value="1"/>
</dbReference>
<evidence type="ECO:0000313" key="12">
    <source>
        <dbReference type="EMBL" id="MBB5642021.1"/>
    </source>
</evidence>
<evidence type="ECO:0000256" key="9">
    <source>
        <dbReference type="ARBA" id="ARBA00023136"/>
    </source>
</evidence>
<dbReference type="GO" id="GO:0006885">
    <property type="term" value="P:regulation of pH"/>
    <property type="evidence" value="ECO:0007669"/>
    <property type="project" value="UniProtKB-UniRule"/>
</dbReference>
<dbReference type="GO" id="GO:0005886">
    <property type="term" value="C:plasma membrane"/>
    <property type="evidence" value="ECO:0007669"/>
    <property type="project" value="UniProtKB-SubCell"/>
</dbReference>
<comment type="function">
    <text evidence="11">Na(+)/H(+) antiporter that extrudes sodium in exchange for external protons.</text>
</comment>
<reference evidence="12 13" key="1">
    <citation type="submission" date="2020-08" db="EMBL/GenBank/DDBJ databases">
        <title>Sequencing the genomes of 1000 actinobacteria strains.</title>
        <authorList>
            <person name="Klenk H.-P."/>
        </authorList>
    </citation>
    <scope>NUCLEOTIDE SEQUENCE [LARGE SCALE GENOMIC DNA]</scope>
    <source>
        <strain evidence="12 13">DSM 21065</strain>
    </source>
</reference>